<proteinExistence type="predicted"/>
<evidence type="ECO:0000256" key="3">
    <source>
        <dbReference type="ARBA" id="ARBA00018392"/>
    </source>
</evidence>
<evidence type="ECO:0000313" key="8">
    <source>
        <dbReference type="Proteomes" id="UP000033649"/>
    </source>
</evidence>
<gene>
    <name evidence="7" type="ORF">VE26_01680</name>
</gene>
<dbReference type="Proteomes" id="UP000033649">
    <property type="component" value="Unassembled WGS sequence"/>
</dbReference>
<evidence type="ECO:0000256" key="5">
    <source>
        <dbReference type="ARBA" id="ARBA00029594"/>
    </source>
</evidence>
<reference evidence="7 8" key="1">
    <citation type="submission" date="2015-03" db="EMBL/GenBank/DDBJ databases">
        <authorList>
            <person name="Hassan Y."/>
            <person name="Lepp D."/>
            <person name="Li X.-Z."/>
            <person name="Zhou T."/>
        </authorList>
    </citation>
    <scope>NUCLEOTIDE SEQUENCE [LARGE SCALE GENOMIC DNA]</scope>
    <source>
        <strain evidence="7 8">IPL18</strain>
    </source>
</reference>
<dbReference type="GO" id="GO:0006793">
    <property type="term" value="P:phosphorus metabolic process"/>
    <property type="evidence" value="ECO:0007669"/>
    <property type="project" value="UniProtKB-ARBA"/>
</dbReference>
<protein>
    <recommendedName>
        <fullName evidence="3">Phospholipase D</fullName>
    </recommendedName>
    <alternativeName>
        <fullName evidence="5">Choline phosphatase</fullName>
    </alternativeName>
</protein>
<dbReference type="CDD" id="cd00138">
    <property type="entry name" value="PLDc_SF"/>
    <property type="match status" value="1"/>
</dbReference>
<evidence type="ECO:0000256" key="2">
    <source>
        <dbReference type="ARBA" id="ARBA00004613"/>
    </source>
</evidence>
<comment type="subcellular location">
    <subcellularLocation>
        <location evidence="2">Secreted</location>
    </subcellularLocation>
</comment>
<evidence type="ECO:0000313" key="7">
    <source>
        <dbReference type="EMBL" id="KKB08807.1"/>
    </source>
</evidence>
<evidence type="ECO:0000259" key="6">
    <source>
        <dbReference type="PROSITE" id="PS50035"/>
    </source>
</evidence>
<dbReference type="SUPFAM" id="SSF56024">
    <property type="entry name" value="Phospholipase D/nuclease"/>
    <property type="match status" value="1"/>
</dbReference>
<keyword evidence="4" id="KW-0964">Secreted</keyword>
<dbReference type="EMBL" id="JZEY01000054">
    <property type="protein sequence ID" value="KKB08807.1"/>
    <property type="molecule type" value="Genomic_DNA"/>
</dbReference>
<evidence type="ECO:0000256" key="4">
    <source>
        <dbReference type="ARBA" id="ARBA00022525"/>
    </source>
</evidence>
<dbReference type="InterPro" id="IPR025202">
    <property type="entry name" value="PLD-like_dom"/>
</dbReference>
<dbReference type="STRING" id="429727.VE26_01680"/>
<keyword evidence="8" id="KW-1185">Reference proteome</keyword>
<accession>A0A0F5FKR9</accession>
<dbReference type="Pfam" id="PF13091">
    <property type="entry name" value="PLDc_2"/>
    <property type="match status" value="1"/>
</dbReference>
<dbReference type="GO" id="GO:0003824">
    <property type="term" value="F:catalytic activity"/>
    <property type="evidence" value="ECO:0007669"/>
    <property type="project" value="InterPro"/>
</dbReference>
<dbReference type="Gene3D" id="3.30.870.10">
    <property type="entry name" value="Endonuclease Chain A"/>
    <property type="match status" value="1"/>
</dbReference>
<dbReference type="GO" id="GO:0005576">
    <property type="term" value="C:extracellular region"/>
    <property type="evidence" value="ECO:0007669"/>
    <property type="project" value="UniProtKB-SubCell"/>
</dbReference>
<organism evidence="7 8">
    <name type="scientific">Devosia chinhatensis</name>
    <dbReference type="NCBI Taxonomy" id="429727"/>
    <lineage>
        <taxon>Bacteria</taxon>
        <taxon>Pseudomonadati</taxon>
        <taxon>Pseudomonadota</taxon>
        <taxon>Alphaproteobacteria</taxon>
        <taxon>Hyphomicrobiales</taxon>
        <taxon>Devosiaceae</taxon>
        <taxon>Devosia</taxon>
    </lineage>
</organism>
<sequence length="277" mass="29293">MSGKTALGLDVGRSLIATLGQDCATGAALAERLEQGVQSITAASLVGRFSAASVERVARNFESRGWLVKDGSAWRLTQMAIPKGLASFLAGAAEMRVQALSETASVAVVTLPGAPSRLTQVLPIEGPVHASMEATDNEITRIAKSAVTSITIMSPFVNREGADFAMRVFDQSQAKDKTLITRLAGKTGHVVRPLLTEMGQRGIRVLDYFIPAGEGYETFHAKVVIADGDLAYVGSANMTMYNRHSMELGIIVKGKAAHAVAALVRSVQRISIPAGMP</sequence>
<dbReference type="PATRIC" id="fig|429727.3.peg.357"/>
<dbReference type="AlphaFoldDB" id="A0A0F5FKR9"/>
<comment type="caution">
    <text evidence="7">The sequence shown here is derived from an EMBL/GenBank/DDBJ whole genome shotgun (WGS) entry which is preliminary data.</text>
</comment>
<evidence type="ECO:0000256" key="1">
    <source>
        <dbReference type="ARBA" id="ARBA00003145"/>
    </source>
</evidence>
<feature type="domain" description="PLD phosphodiesterase" evidence="6">
    <location>
        <begin position="215"/>
        <end position="242"/>
    </location>
</feature>
<name>A0A0F5FKR9_9HYPH</name>
<dbReference type="InterPro" id="IPR001736">
    <property type="entry name" value="PLipase_D/transphosphatidylase"/>
</dbReference>
<comment type="function">
    <text evidence="1">Could be a virulence factor.</text>
</comment>
<dbReference type="PROSITE" id="PS50035">
    <property type="entry name" value="PLD"/>
    <property type="match status" value="1"/>
</dbReference>